<dbReference type="RefSeq" id="WP_227710343.1">
    <property type="nucleotide sequence ID" value="NZ_JAJEQW010000010.1"/>
</dbReference>
<gene>
    <name evidence="1" type="ORF">LKD47_09890</name>
</gene>
<evidence type="ECO:0000313" key="1">
    <source>
        <dbReference type="EMBL" id="MCC2242606.1"/>
    </source>
</evidence>
<protein>
    <submittedName>
        <fullName evidence="1">Uncharacterized protein</fullName>
    </submittedName>
</protein>
<proteinExistence type="predicted"/>
<dbReference type="AlphaFoldDB" id="A0AAW4WIM7"/>
<name>A0AAW4WIM7_9FIRM</name>
<reference evidence="1" key="1">
    <citation type="submission" date="2021-10" db="EMBL/GenBank/DDBJ databases">
        <title>Anaerobic single-cell dispensing facilitates the cultivation of human gut bacteria.</title>
        <authorList>
            <person name="Afrizal A."/>
        </authorList>
    </citation>
    <scope>NUCLEOTIDE SEQUENCE</scope>
    <source>
        <strain evidence="1">CLA-AA-H204</strain>
    </source>
</reference>
<sequence length="126" mass="15186">MAKRLTEERIEKMAVEIRAFLLEHGIWQDTDIYFNGKRFTTRDPETKKYYYNDPEKLFVENNQNPRDYFEYVADDHILSMSFEGPVYHMINGYALGGLVRRFNKIFEKYGVYYEQGDAWNLTCYYA</sequence>
<dbReference type="EMBL" id="JAJEQW010000010">
    <property type="protein sequence ID" value="MCC2242606.1"/>
    <property type="molecule type" value="Genomic_DNA"/>
</dbReference>
<comment type="caution">
    <text evidence="1">The sequence shown here is derived from an EMBL/GenBank/DDBJ whole genome shotgun (WGS) entry which is preliminary data.</text>
</comment>
<evidence type="ECO:0000313" key="2">
    <source>
        <dbReference type="Proteomes" id="UP001198893"/>
    </source>
</evidence>
<accession>A0AAW4WIM7</accession>
<organism evidence="1 2">
    <name type="scientific">Roseburia amylophila</name>
    <dbReference type="NCBI Taxonomy" id="2981794"/>
    <lineage>
        <taxon>Bacteria</taxon>
        <taxon>Bacillati</taxon>
        <taxon>Bacillota</taxon>
        <taxon>Clostridia</taxon>
        <taxon>Lachnospirales</taxon>
        <taxon>Lachnospiraceae</taxon>
        <taxon>Roseburia</taxon>
    </lineage>
</organism>
<dbReference type="Proteomes" id="UP001198893">
    <property type="component" value="Unassembled WGS sequence"/>
</dbReference>